<evidence type="ECO:0000313" key="1">
    <source>
        <dbReference type="EMBL" id="BCG45173.1"/>
    </source>
</evidence>
<dbReference type="RefSeq" id="YP_009999730.1">
    <property type="nucleotide sequence ID" value="NC_053008.1"/>
</dbReference>
<dbReference type="Proteomes" id="UP000505247">
    <property type="component" value="Segment"/>
</dbReference>
<keyword evidence="2" id="KW-1185">Reference proteome</keyword>
<protein>
    <submittedName>
        <fullName evidence="1">Uncharacterized protein</fullName>
    </submittedName>
</protein>
<accession>A0A6J4EGT1</accession>
<dbReference type="KEGG" id="vg:62682362"/>
<dbReference type="EMBL" id="LC553736">
    <property type="protein sequence ID" value="BCG45173.1"/>
    <property type="molecule type" value="Genomic_DNA"/>
</dbReference>
<organism evidence="1 2">
    <name type="scientific">Salmonella phage SAP012</name>
    <dbReference type="NCBI Taxonomy" id="2742114"/>
    <lineage>
        <taxon>Viruses</taxon>
        <taxon>Duplodnaviria</taxon>
        <taxon>Heunggongvirae</taxon>
        <taxon>Uroviricota</taxon>
        <taxon>Caudoviricetes</taxon>
        <taxon>Casjensviridae</taxon>
        <taxon>Zhonglingvirus</taxon>
        <taxon>Zhonglingvirus SAP012</taxon>
    </lineage>
</organism>
<dbReference type="GeneID" id="62682362"/>
<proteinExistence type="predicted"/>
<name>A0A6J4EGT1_9CAUD</name>
<evidence type="ECO:0000313" key="2">
    <source>
        <dbReference type="Proteomes" id="UP000505247"/>
    </source>
</evidence>
<sequence length="162" mass="17665">MSVLSSINKDQRLYVLKCGAGYTCAGFDYLNDQAVKLLGWIKENGRAAELLLGNKGIDVESLSVPARKGTKKHYAACNKIIEAARIFAVNTGIRCDAFLIEQLRGLEGKRVEVVDCFGETRRFWVGVSTGWMKAHLEILTRRSTGGASVFGAPFKSVHVVGG</sequence>
<reference evidence="1 2" key="1">
    <citation type="submission" date="2020-06" db="EMBL/GenBank/DDBJ databases">
        <title>Complete Genome Sequence of Salmonella phage SAP012.</title>
        <authorList>
            <person name="Shahin K."/>
            <person name="Soleimani-Delfan A."/>
            <person name="Barazandeh M."/>
            <person name="Komijani Majid."/>
            <person name="Bao H."/>
            <person name="Zhang L."/>
            <person name="Wang R."/>
        </authorList>
    </citation>
    <scope>NUCLEOTIDE SEQUENCE [LARGE SCALE GENOMIC DNA]</scope>
</reference>